<evidence type="ECO:0000313" key="2">
    <source>
        <dbReference type="Proteomes" id="UP000016487"/>
    </source>
</evidence>
<reference evidence="1" key="1">
    <citation type="journal article" date="2012" name="J. Bacteriol.">
        <title>Genome sequences of type strains of seven species of the marine bacterium Pseudoalteromonas.</title>
        <authorList>
            <person name="Xie B.B."/>
            <person name="Shu Y.L."/>
            <person name="Qin Q.L."/>
            <person name="Rong J.C."/>
            <person name="Zhang X.Y."/>
            <person name="Chen X.L."/>
            <person name="Shi M."/>
            <person name="He H.L."/>
            <person name="Zhou B.C."/>
            <person name="Zhang Y.Z."/>
        </authorList>
    </citation>
    <scope>NUCLEOTIDE SEQUENCE</scope>
    <source>
        <strain evidence="1">DSM 8771</strain>
    </source>
</reference>
<accession>A0AAD4AI07</accession>
<name>A0AAD4AI07_9GAMM</name>
<reference evidence="1" key="2">
    <citation type="submission" date="2015-03" db="EMBL/GenBank/DDBJ databases">
        <title>Genome sequence of Pseudoalteromonas citrea.</title>
        <authorList>
            <person name="Xie B.-B."/>
            <person name="Rong J.-C."/>
            <person name="Qin Q.-L."/>
            <person name="Zhang Y.-Z."/>
        </authorList>
    </citation>
    <scope>NUCLEOTIDE SEQUENCE</scope>
    <source>
        <strain evidence="1">DSM 8771</strain>
    </source>
</reference>
<dbReference type="EMBL" id="AHBZ03000021">
    <property type="protein sequence ID" value="KAF7769979.1"/>
    <property type="molecule type" value="Genomic_DNA"/>
</dbReference>
<dbReference type="AlphaFoldDB" id="A0AAD4AI07"/>
<dbReference type="Proteomes" id="UP000016487">
    <property type="component" value="Unassembled WGS sequence"/>
</dbReference>
<comment type="caution">
    <text evidence="1">The sequence shown here is derived from an EMBL/GenBank/DDBJ whole genome shotgun (WGS) entry which is preliminary data.</text>
</comment>
<sequence>MQFKQFATSIMAFSDQDLVLALPYFKVRTFTAKDETNIW</sequence>
<gene>
    <name evidence="1" type="ORF">PCIT_a2911</name>
</gene>
<protein>
    <submittedName>
        <fullName evidence="1">Uncharacterized protein</fullName>
    </submittedName>
</protein>
<proteinExistence type="predicted"/>
<evidence type="ECO:0000313" key="1">
    <source>
        <dbReference type="EMBL" id="KAF7769979.1"/>
    </source>
</evidence>
<organism evidence="1 2">
    <name type="scientific">Pseudoalteromonas citrea</name>
    <dbReference type="NCBI Taxonomy" id="43655"/>
    <lineage>
        <taxon>Bacteria</taxon>
        <taxon>Pseudomonadati</taxon>
        <taxon>Pseudomonadota</taxon>
        <taxon>Gammaproteobacteria</taxon>
        <taxon>Alteromonadales</taxon>
        <taxon>Pseudoalteromonadaceae</taxon>
        <taxon>Pseudoalteromonas</taxon>
    </lineage>
</organism>